<dbReference type="Gene3D" id="3.30.2010.10">
    <property type="entry name" value="Metalloproteases ('zincins'), catalytic domain"/>
    <property type="match status" value="1"/>
</dbReference>
<dbReference type="InterPro" id="IPR053136">
    <property type="entry name" value="UTP_pyrophosphatase-like"/>
</dbReference>
<sequence length="238" mass="28342">MMAQVQLGNITADVVLKDIKNVHLSVYPPNGHVRIAAPARMSLDTIRVFAVSKLGWIKQQQKKLREQERETPREYLNRESHYLWGRRYLLTVREDDEAPSIELKHSRILLHVRPGTSEERKQALFEEWYREQLKQAVPLLITKWQPLIGVTVNRFFVQRMKTKWGSCNPTARHIRLNTELTKKPPECLEYIVVHEMAHLIEPTHTQRFIALMNRFMPKWQFYRGVLNRLPVRHETWSY</sequence>
<proteinExistence type="predicted"/>
<dbReference type="InterPro" id="IPR002725">
    <property type="entry name" value="YgjP-like_metallopeptidase"/>
</dbReference>
<keyword evidence="3" id="KW-1185">Reference proteome</keyword>
<name>A0A0S4L8K6_9BACT</name>
<gene>
    <name evidence="2" type="ORF">COMA1_10453</name>
</gene>
<dbReference type="EMBL" id="CZQA01000001">
    <property type="protein sequence ID" value="CUS32148.1"/>
    <property type="molecule type" value="Genomic_DNA"/>
</dbReference>
<protein>
    <recommendedName>
        <fullName evidence="1">YgjP-like metallopeptidase domain-containing protein</fullName>
    </recommendedName>
</protein>
<organism evidence="2 3">
    <name type="scientific">Candidatus Nitrospira nitrosa</name>
    <dbReference type="NCBI Taxonomy" id="1742972"/>
    <lineage>
        <taxon>Bacteria</taxon>
        <taxon>Pseudomonadati</taxon>
        <taxon>Nitrospirota</taxon>
        <taxon>Nitrospiria</taxon>
        <taxon>Nitrospirales</taxon>
        <taxon>Nitrospiraceae</taxon>
        <taxon>Nitrospira</taxon>
    </lineage>
</organism>
<dbReference type="STRING" id="1742972.COMA1_10453"/>
<evidence type="ECO:0000313" key="3">
    <source>
        <dbReference type="Proteomes" id="UP000199032"/>
    </source>
</evidence>
<evidence type="ECO:0000259" key="1">
    <source>
        <dbReference type="Pfam" id="PF01863"/>
    </source>
</evidence>
<feature type="domain" description="YgjP-like metallopeptidase" evidence="1">
    <location>
        <begin position="24"/>
        <end position="228"/>
    </location>
</feature>
<dbReference type="OrthoDB" id="9795402at2"/>
<dbReference type="Pfam" id="PF01863">
    <property type="entry name" value="YgjP-like"/>
    <property type="match status" value="1"/>
</dbReference>
<dbReference type="AlphaFoldDB" id="A0A0S4L8K6"/>
<dbReference type="PANTHER" id="PTHR30399:SF1">
    <property type="entry name" value="UTP PYROPHOSPHATASE"/>
    <property type="match status" value="1"/>
</dbReference>
<dbReference type="PANTHER" id="PTHR30399">
    <property type="entry name" value="UNCHARACTERIZED PROTEIN YGJP"/>
    <property type="match status" value="1"/>
</dbReference>
<evidence type="ECO:0000313" key="2">
    <source>
        <dbReference type="EMBL" id="CUS32148.1"/>
    </source>
</evidence>
<accession>A0A0S4L8K6</accession>
<dbReference type="RefSeq" id="WP_090743108.1">
    <property type="nucleotide sequence ID" value="NZ_CZQA01000001.1"/>
</dbReference>
<reference evidence="2 3" key="1">
    <citation type="submission" date="2015-10" db="EMBL/GenBank/DDBJ databases">
        <authorList>
            <person name="Gilbert D.G."/>
        </authorList>
    </citation>
    <scope>NUCLEOTIDE SEQUENCE [LARGE SCALE GENOMIC DNA]</scope>
    <source>
        <strain evidence="2">COMA1</strain>
    </source>
</reference>
<dbReference type="CDD" id="cd07344">
    <property type="entry name" value="M48_yhfN_like"/>
    <property type="match status" value="1"/>
</dbReference>
<dbReference type="Proteomes" id="UP000199032">
    <property type="component" value="Unassembled WGS sequence"/>
</dbReference>